<evidence type="ECO:0000313" key="2">
    <source>
        <dbReference type="EMBL" id="KAK0436524.1"/>
    </source>
</evidence>
<dbReference type="Proteomes" id="UP001175226">
    <property type="component" value="Unassembled WGS sequence"/>
</dbReference>
<accession>A0AA39J821</accession>
<reference evidence="2" key="1">
    <citation type="submission" date="2023-06" db="EMBL/GenBank/DDBJ databases">
        <authorList>
            <consortium name="Lawrence Berkeley National Laboratory"/>
            <person name="Ahrendt S."/>
            <person name="Sahu N."/>
            <person name="Indic B."/>
            <person name="Wong-Bajracharya J."/>
            <person name="Merenyi Z."/>
            <person name="Ke H.-M."/>
            <person name="Monk M."/>
            <person name="Kocsube S."/>
            <person name="Drula E."/>
            <person name="Lipzen A."/>
            <person name="Balint B."/>
            <person name="Henrissat B."/>
            <person name="Andreopoulos B."/>
            <person name="Martin F.M."/>
            <person name="Harder C.B."/>
            <person name="Rigling D."/>
            <person name="Ford K.L."/>
            <person name="Foster G.D."/>
            <person name="Pangilinan J."/>
            <person name="Papanicolaou A."/>
            <person name="Barry K."/>
            <person name="LaButti K."/>
            <person name="Viragh M."/>
            <person name="Koriabine M."/>
            <person name="Yan M."/>
            <person name="Riley R."/>
            <person name="Champramary S."/>
            <person name="Plett K.L."/>
            <person name="Tsai I.J."/>
            <person name="Slot J."/>
            <person name="Sipos G."/>
            <person name="Plett J."/>
            <person name="Nagy L.G."/>
            <person name="Grigoriev I.V."/>
        </authorList>
    </citation>
    <scope>NUCLEOTIDE SEQUENCE</scope>
    <source>
        <strain evidence="2">FPL87.14</strain>
    </source>
</reference>
<feature type="transmembrane region" description="Helical" evidence="1">
    <location>
        <begin position="43"/>
        <end position="65"/>
    </location>
</feature>
<protein>
    <submittedName>
        <fullName evidence="2">Uncharacterized protein</fullName>
    </submittedName>
</protein>
<evidence type="ECO:0000313" key="3">
    <source>
        <dbReference type="Proteomes" id="UP001175226"/>
    </source>
</evidence>
<evidence type="ECO:0000256" key="1">
    <source>
        <dbReference type="SAM" id="Phobius"/>
    </source>
</evidence>
<keyword evidence="1" id="KW-0812">Transmembrane</keyword>
<comment type="caution">
    <text evidence="2">The sequence shown here is derived from an EMBL/GenBank/DDBJ whole genome shotgun (WGS) entry which is preliminary data.</text>
</comment>
<keyword evidence="1" id="KW-1133">Transmembrane helix</keyword>
<sequence length="118" mass="12742">MRSAVRNRAPCPAISAYIFALWTVPSPCSSALASEFLDRTGSYQAFFFVFLHCSLSLICVFIPSIGNCDVLHDKTSLFVVLSLTGEKVYCILILNKPFGTTDTSGSLVQNPCTAAPQA</sequence>
<gene>
    <name evidence="2" type="ORF">EV421DRAFT_1109901</name>
</gene>
<organism evidence="2 3">
    <name type="scientific">Armillaria borealis</name>
    <dbReference type="NCBI Taxonomy" id="47425"/>
    <lineage>
        <taxon>Eukaryota</taxon>
        <taxon>Fungi</taxon>
        <taxon>Dikarya</taxon>
        <taxon>Basidiomycota</taxon>
        <taxon>Agaricomycotina</taxon>
        <taxon>Agaricomycetes</taxon>
        <taxon>Agaricomycetidae</taxon>
        <taxon>Agaricales</taxon>
        <taxon>Marasmiineae</taxon>
        <taxon>Physalacriaceae</taxon>
        <taxon>Armillaria</taxon>
    </lineage>
</organism>
<proteinExistence type="predicted"/>
<dbReference type="AlphaFoldDB" id="A0AA39J821"/>
<dbReference type="EMBL" id="JAUEPT010000054">
    <property type="protein sequence ID" value="KAK0436524.1"/>
    <property type="molecule type" value="Genomic_DNA"/>
</dbReference>
<keyword evidence="1" id="KW-0472">Membrane</keyword>
<keyword evidence="3" id="KW-1185">Reference proteome</keyword>
<name>A0AA39J821_9AGAR</name>